<name>A0A3M9XJ79_9HYPH</name>
<dbReference type="AlphaFoldDB" id="A0A3M9XJ79"/>
<dbReference type="SUPFAM" id="SSF53474">
    <property type="entry name" value="alpha/beta-Hydrolases"/>
    <property type="match status" value="1"/>
</dbReference>
<evidence type="ECO:0000313" key="3">
    <source>
        <dbReference type="EMBL" id="RNJ47350.1"/>
    </source>
</evidence>
<sequence>MFRDFQTMEVDTGEAGIFVRRAGSGPPLLLLHGFPQTHLMWRDVAPELAKRFTVICADLRGYGASSCPPSDSAHAPYAKRAMAADMAALMAKLGFGSFMVAGHDRGGRVAYRMALDHPGRVEKLAVLDIVATADAWDRADARLAQGYWPWSLLAQPEPLPELMLRGSAGAVVDNALGGWGSSPSAFPPEMRQAYVDALRDPAHIHAICEEYRAAATLDREHDHADKAAGRRIRCPVLALWSGQGALADWYAGEGGPLALWRGWADDVRGRAMPGGHFFPEEAPVQTARELADFFGQPDRA</sequence>
<protein>
    <submittedName>
        <fullName evidence="3">Alpha/beta hydrolase</fullName>
    </submittedName>
</protein>
<evidence type="ECO:0000313" key="4">
    <source>
        <dbReference type="Proteomes" id="UP000275436"/>
    </source>
</evidence>
<organism evidence="3 4">
    <name type="scientific">Mesorhizobium japonicum</name>
    <dbReference type="NCBI Taxonomy" id="2066070"/>
    <lineage>
        <taxon>Bacteria</taxon>
        <taxon>Pseudomonadati</taxon>
        <taxon>Pseudomonadota</taxon>
        <taxon>Alphaproteobacteria</taxon>
        <taxon>Hyphomicrobiales</taxon>
        <taxon>Phyllobacteriaceae</taxon>
        <taxon>Mesorhizobium</taxon>
    </lineage>
</organism>
<evidence type="ECO:0000256" key="1">
    <source>
        <dbReference type="ARBA" id="ARBA00022801"/>
    </source>
</evidence>
<dbReference type="EMBL" id="QKOD01000001">
    <property type="protein sequence ID" value="RNJ47350.1"/>
    <property type="molecule type" value="Genomic_DNA"/>
</dbReference>
<evidence type="ECO:0000259" key="2">
    <source>
        <dbReference type="Pfam" id="PF00561"/>
    </source>
</evidence>
<dbReference type="InterPro" id="IPR000639">
    <property type="entry name" value="Epox_hydrolase-like"/>
</dbReference>
<dbReference type="GO" id="GO:0016787">
    <property type="term" value="F:hydrolase activity"/>
    <property type="evidence" value="ECO:0007669"/>
    <property type="project" value="UniProtKB-KW"/>
</dbReference>
<dbReference type="Gene3D" id="3.40.50.1820">
    <property type="entry name" value="alpha/beta hydrolase"/>
    <property type="match status" value="1"/>
</dbReference>
<dbReference type="InterPro" id="IPR029058">
    <property type="entry name" value="AB_hydrolase_fold"/>
</dbReference>
<dbReference type="RefSeq" id="WP_123167290.1">
    <property type="nucleotide sequence ID" value="NZ_QKOD01000001.1"/>
</dbReference>
<accession>A0A3M9XJ79</accession>
<reference evidence="3 4" key="1">
    <citation type="journal article" date="2018" name="Mol. Plant Microbe Interact.">
        <title>Taxonomically Different Co-Microsymbionts of a Relict Legume, Oxytropis popoviana, Have Complementary Sets of Symbiotic Genes and Together Increase the Efficiency of Plant Nodulation.</title>
        <authorList>
            <person name="Safronova V."/>
            <person name="Belimov A."/>
            <person name="Sazanova A."/>
            <person name="Chirak E."/>
            <person name="Verkhozina A."/>
            <person name="Kuznetsova I."/>
            <person name="Andronov E."/>
            <person name="Puhalsky J."/>
            <person name="Tikhonovich I."/>
        </authorList>
    </citation>
    <scope>NUCLEOTIDE SEQUENCE [LARGE SCALE GENOMIC DNA]</scope>
    <source>
        <strain evidence="3 4">Opo-235</strain>
    </source>
</reference>
<dbReference type="InterPro" id="IPR000073">
    <property type="entry name" value="AB_hydrolase_1"/>
</dbReference>
<gene>
    <name evidence="3" type="ORF">DNR46_05905</name>
</gene>
<dbReference type="Proteomes" id="UP000275436">
    <property type="component" value="Unassembled WGS sequence"/>
</dbReference>
<dbReference type="PRINTS" id="PR00111">
    <property type="entry name" value="ABHYDROLASE"/>
</dbReference>
<feature type="domain" description="AB hydrolase-1" evidence="2">
    <location>
        <begin position="26"/>
        <end position="251"/>
    </location>
</feature>
<dbReference type="PANTHER" id="PTHR43329">
    <property type="entry name" value="EPOXIDE HYDROLASE"/>
    <property type="match status" value="1"/>
</dbReference>
<proteinExistence type="predicted"/>
<dbReference type="Pfam" id="PF00561">
    <property type="entry name" value="Abhydrolase_1"/>
    <property type="match status" value="1"/>
</dbReference>
<comment type="caution">
    <text evidence="3">The sequence shown here is derived from an EMBL/GenBank/DDBJ whole genome shotgun (WGS) entry which is preliminary data.</text>
</comment>
<keyword evidence="1 3" id="KW-0378">Hydrolase</keyword>
<dbReference type="PRINTS" id="PR00412">
    <property type="entry name" value="EPOXHYDRLASE"/>
</dbReference>